<evidence type="ECO:0000313" key="3">
    <source>
        <dbReference type="Proteomes" id="UP000032900"/>
    </source>
</evidence>
<proteinExistence type="predicted"/>
<dbReference type="AlphaFoldDB" id="A0A0E9LXZ2"/>
<evidence type="ECO:0000313" key="2">
    <source>
        <dbReference type="EMBL" id="GAO29745.1"/>
    </source>
</evidence>
<dbReference type="Proteomes" id="UP000032900">
    <property type="component" value="Unassembled WGS sequence"/>
</dbReference>
<keyword evidence="1" id="KW-0732">Signal</keyword>
<comment type="caution">
    <text evidence="2">The sequence shown here is derived from an EMBL/GenBank/DDBJ whole genome shotgun (WGS) entry which is preliminary data.</text>
</comment>
<evidence type="ECO:0000256" key="1">
    <source>
        <dbReference type="SAM" id="SignalP"/>
    </source>
</evidence>
<organism evidence="2 3">
    <name type="scientific">Geofilum rubicundum JCM 15548</name>
    <dbReference type="NCBI Taxonomy" id="1236989"/>
    <lineage>
        <taxon>Bacteria</taxon>
        <taxon>Pseudomonadati</taxon>
        <taxon>Bacteroidota</taxon>
        <taxon>Bacteroidia</taxon>
        <taxon>Marinilabiliales</taxon>
        <taxon>Marinilabiliaceae</taxon>
        <taxon>Geofilum</taxon>
    </lineage>
</organism>
<dbReference type="STRING" id="1236989.JCM15548_11966"/>
<feature type="chain" id="PRO_5002428462" description="Fn3-like domain-containing protein" evidence="1">
    <location>
        <begin position="21"/>
        <end position="271"/>
    </location>
</feature>
<keyword evidence="3" id="KW-1185">Reference proteome</keyword>
<accession>A0A0E9LXZ2</accession>
<evidence type="ECO:0008006" key="4">
    <source>
        <dbReference type="Google" id="ProtNLM"/>
    </source>
</evidence>
<reference evidence="2 3" key="1">
    <citation type="journal article" date="2015" name="Microbes Environ.">
        <title>Distribution and evolution of nitrogen fixation genes in the phylum bacteroidetes.</title>
        <authorList>
            <person name="Inoue J."/>
            <person name="Oshima K."/>
            <person name="Suda W."/>
            <person name="Sakamoto M."/>
            <person name="Iino T."/>
            <person name="Noda S."/>
            <person name="Hongoh Y."/>
            <person name="Hattori M."/>
            <person name="Ohkuma M."/>
        </authorList>
    </citation>
    <scope>NUCLEOTIDE SEQUENCE [LARGE SCALE GENOMIC DNA]</scope>
    <source>
        <strain evidence="2">JCM 15548</strain>
    </source>
</reference>
<name>A0A0E9LXZ2_9BACT</name>
<feature type="signal peptide" evidence="1">
    <location>
        <begin position="1"/>
        <end position="20"/>
    </location>
</feature>
<dbReference type="EMBL" id="BAZW01000012">
    <property type="protein sequence ID" value="GAO29745.1"/>
    <property type="molecule type" value="Genomic_DNA"/>
</dbReference>
<dbReference type="RefSeq" id="WP_062124209.1">
    <property type="nucleotide sequence ID" value="NZ_BAZW01000012.1"/>
</dbReference>
<gene>
    <name evidence="2" type="ORF">JCM15548_11966</name>
</gene>
<protein>
    <recommendedName>
        <fullName evidence="4">Fn3-like domain-containing protein</fullName>
    </recommendedName>
</protein>
<sequence length="271" mass="29541">MMKKMVVSCLLTLFSLGVMAQSASISPSRFYFKQAPGESGIQLLRVTNNGEKPETFQISFANFDSEGNQGKTSLVDDDFSSGCAHWLSATPAFFEVAPGETKDVEIRIQVPSTPEALSVRWATGQVRLASERSALNERGADVTGMQIIQTFQFLFHVFQTPPALQDMKEASVLSFQNVTEGQDAQVTLLMEVENSGTAIVDCVPYLDVLNTVSGETERIMNKPFSILPGGKRMVRFLLPEAMAPGPYNILGVIDYGSRTDLAGAELNIVVD</sequence>